<accession>A0A1W6LB54</accession>
<proteinExistence type="predicted"/>
<organism evidence="1 2">
    <name type="scientific">Piscinibacter gummiphilus</name>
    <dbReference type="NCBI Taxonomy" id="946333"/>
    <lineage>
        <taxon>Bacteria</taxon>
        <taxon>Pseudomonadati</taxon>
        <taxon>Pseudomonadota</taxon>
        <taxon>Betaproteobacteria</taxon>
        <taxon>Burkholderiales</taxon>
        <taxon>Sphaerotilaceae</taxon>
        <taxon>Piscinibacter</taxon>
    </lineage>
</organism>
<evidence type="ECO:0000313" key="1">
    <source>
        <dbReference type="EMBL" id="ARN21521.1"/>
    </source>
</evidence>
<name>A0A1W6LB54_9BURK</name>
<dbReference type="RefSeq" id="WP_085751813.1">
    <property type="nucleotide sequence ID" value="NZ_BSPR01000013.1"/>
</dbReference>
<keyword evidence="2" id="KW-1185">Reference proteome</keyword>
<evidence type="ECO:0000313" key="2">
    <source>
        <dbReference type="Proteomes" id="UP000193427"/>
    </source>
</evidence>
<sequence length="196" mass="20937">MGIVSFEHDPACTRAVEAVRLLLKPSFHPEICITFADGIVSVASARGMIWHQYEPAPMLADRSEAVVAQGAFASLLASMVPATTAPDAVPGFVIDGMPTELLHFKAGALASKVGGNGGRKGDFSAFIGHALALAWELVPSPYCRNALADAAEYVDRRFPRVPEPPRKPVAETVVLGLEEDRAQLMAALRQQDGRSM</sequence>
<reference evidence="1 2" key="1">
    <citation type="submission" date="2016-04" db="EMBL/GenBank/DDBJ databases">
        <title>Complete genome sequence of natural rubber-degrading, novel Gram-negative bacterium, Rhizobacter gummiphilus strain NS21.</title>
        <authorList>
            <person name="Tabata M."/>
            <person name="Kasai D."/>
            <person name="Fukuda M."/>
        </authorList>
    </citation>
    <scope>NUCLEOTIDE SEQUENCE [LARGE SCALE GENOMIC DNA]</scope>
    <source>
        <strain evidence="1 2">NS21</strain>
    </source>
</reference>
<dbReference type="AlphaFoldDB" id="A0A1W6LB54"/>
<gene>
    <name evidence="1" type="ORF">A4W93_17370</name>
</gene>
<dbReference type="KEGG" id="rgu:A4W93_17370"/>
<dbReference type="STRING" id="946333.A4W93_17370"/>
<protein>
    <submittedName>
        <fullName evidence="1">Uncharacterized protein</fullName>
    </submittedName>
</protein>
<dbReference type="Proteomes" id="UP000193427">
    <property type="component" value="Chromosome"/>
</dbReference>
<dbReference type="EMBL" id="CP015118">
    <property type="protein sequence ID" value="ARN21521.1"/>
    <property type="molecule type" value="Genomic_DNA"/>
</dbReference>